<keyword evidence="4" id="KW-0663">Pyridoxal phosphate</keyword>
<keyword evidence="2 7" id="KW-0032">Aminotransferase</keyword>
<dbReference type="PANTHER" id="PTHR42790:SF19">
    <property type="entry name" value="KYNURENINE_ALPHA-AMINOADIPATE AMINOTRANSFERASE, MITOCHONDRIAL"/>
    <property type="match status" value="1"/>
</dbReference>
<keyword evidence="3" id="KW-0808">Transferase</keyword>
<dbReference type="RefSeq" id="WP_318595523.1">
    <property type="nucleotide sequence ID" value="NZ_JAWSTH010000004.1"/>
</dbReference>
<keyword evidence="8" id="KW-1185">Reference proteome</keyword>
<feature type="region of interest" description="Disordered" evidence="5">
    <location>
        <begin position="391"/>
        <end position="431"/>
    </location>
</feature>
<dbReference type="InterPro" id="IPR015424">
    <property type="entry name" value="PyrdxlP-dep_Trfase"/>
</dbReference>
<feature type="domain" description="Aminotransferase class I/classII large" evidence="6">
    <location>
        <begin position="13"/>
        <end position="373"/>
    </location>
</feature>
<protein>
    <submittedName>
        <fullName evidence="7">PLP-dependent aminotransferase family protein</fullName>
    </submittedName>
</protein>
<accession>A0ABU4HJ22</accession>
<dbReference type="EMBL" id="JAWSTH010000004">
    <property type="protein sequence ID" value="MDW5593262.1"/>
    <property type="molecule type" value="Genomic_DNA"/>
</dbReference>
<gene>
    <name evidence="7" type="ORF">R7226_02865</name>
</gene>
<name>A0ABU4HJ22_9ACTN</name>
<feature type="compositionally biased region" description="Polar residues" evidence="5">
    <location>
        <begin position="420"/>
        <end position="431"/>
    </location>
</feature>
<dbReference type="SUPFAM" id="SSF53383">
    <property type="entry name" value="PLP-dependent transferases"/>
    <property type="match status" value="1"/>
</dbReference>
<dbReference type="InterPro" id="IPR015421">
    <property type="entry name" value="PyrdxlP-dep_Trfase_major"/>
</dbReference>
<reference evidence="8" key="1">
    <citation type="submission" date="2023-07" db="EMBL/GenBank/DDBJ databases">
        <title>Conexibacter stalactiti sp. nov., isolated from stalactites in a lava cave and emended description of the genus Conexibacter.</title>
        <authorList>
            <person name="Lee S.D."/>
        </authorList>
    </citation>
    <scope>NUCLEOTIDE SEQUENCE [LARGE SCALE GENOMIC DNA]</scope>
    <source>
        <strain evidence="8">KCTC 39840</strain>
    </source>
</reference>
<dbReference type="Gene3D" id="3.40.640.10">
    <property type="entry name" value="Type I PLP-dependent aspartate aminotransferase-like (Major domain)"/>
    <property type="match status" value="1"/>
</dbReference>
<sequence>MRDLMALTERAEVISLAGGLPDTASFPPATYASVMDRIALEACARALQYGPTEGMSAMADCIIDVMAGEGMHVTGDDLLVTTGGQQVIDLVCKTLIDPGDVIVAEGPTYPGAVPTFSSYQADVVQIPMDADGMRVDELEETLDRLEREGRRPKFIYTIPTFQNPGGVTMSLPRRERIVRIAHERELLVLEDNPYGMLRYEGEALPPLYALDGGEFVIYLGTFSKILSPGIRLGWAAAPQPVLQKMNIGKAAADLCSSSMTQLFVANYFASVDWRRYVESLRDIYRHRRDAMFDALAEHFPREAQWTRPEGGMFIWATLPDYIDTTDLLARALRENVAFVPGRAAYLDGRGGSSMRLNFSGVSEHDIREGIRRIGAVIAEQVALYGTLTGMEPAPSLEQPPAASGESEQKRLARIVELPRRQSSQQRAEGDG</sequence>
<evidence type="ECO:0000256" key="1">
    <source>
        <dbReference type="ARBA" id="ARBA00001933"/>
    </source>
</evidence>
<comment type="cofactor">
    <cofactor evidence="1">
        <name>pyridoxal 5'-phosphate</name>
        <dbReference type="ChEBI" id="CHEBI:597326"/>
    </cofactor>
</comment>
<organism evidence="7 8">
    <name type="scientific">Conexibacter stalactiti</name>
    <dbReference type="NCBI Taxonomy" id="1940611"/>
    <lineage>
        <taxon>Bacteria</taxon>
        <taxon>Bacillati</taxon>
        <taxon>Actinomycetota</taxon>
        <taxon>Thermoleophilia</taxon>
        <taxon>Solirubrobacterales</taxon>
        <taxon>Conexibacteraceae</taxon>
        <taxon>Conexibacter</taxon>
    </lineage>
</organism>
<dbReference type="Gene3D" id="3.90.1150.10">
    <property type="entry name" value="Aspartate Aminotransferase, domain 1"/>
    <property type="match status" value="1"/>
</dbReference>
<evidence type="ECO:0000313" key="7">
    <source>
        <dbReference type="EMBL" id="MDW5593262.1"/>
    </source>
</evidence>
<evidence type="ECO:0000256" key="3">
    <source>
        <dbReference type="ARBA" id="ARBA00022679"/>
    </source>
</evidence>
<evidence type="ECO:0000313" key="8">
    <source>
        <dbReference type="Proteomes" id="UP001284601"/>
    </source>
</evidence>
<dbReference type="InterPro" id="IPR050859">
    <property type="entry name" value="Class-I_PLP-dep_aminotransf"/>
</dbReference>
<dbReference type="Pfam" id="PF00155">
    <property type="entry name" value="Aminotran_1_2"/>
    <property type="match status" value="1"/>
</dbReference>
<dbReference type="PANTHER" id="PTHR42790">
    <property type="entry name" value="AMINOTRANSFERASE"/>
    <property type="match status" value="1"/>
</dbReference>
<evidence type="ECO:0000256" key="2">
    <source>
        <dbReference type="ARBA" id="ARBA00022576"/>
    </source>
</evidence>
<dbReference type="InterPro" id="IPR004839">
    <property type="entry name" value="Aminotransferase_I/II_large"/>
</dbReference>
<evidence type="ECO:0000256" key="4">
    <source>
        <dbReference type="ARBA" id="ARBA00022898"/>
    </source>
</evidence>
<comment type="caution">
    <text evidence="7">The sequence shown here is derived from an EMBL/GenBank/DDBJ whole genome shotgun (WGS) entry which is preliminary data.</text>
</comment>
<proteinExistence type="predicted"/>
<dbReference type="InterPro" id="IPR015422">
    <property type="entry name" value="PyrdxlP-dep_Trfase_small"/>
</dbReference>
<evidence type="ECO:0000256" key="5">
    <source>
        <dbReference type="SAM" id="MobiDB-lite"/>
    </source>
</evidence>
<dbReference type="CDD" id="cd00609">
    <property type="entry name" value="AAT_like"/>
    <property type="match status" value="1"/>
</dbReference>
<dbReference type="Proteomes" id="UP001284601">
    <property type="component" value="Unassembled WGS sequence"/>
</dbReference>
<dbReference type="GO" id="GO:0008483">
    <property type="term" value="F:transaminase activity"/>
    <property type="evidence" value="ECO:0007669"/>
    <property type="project" value="UniProtKB-KW"/>
</dbReference>
<evidence type="ECO:0000259" key="6">
    <source>
        <dbReference type="Pfam" id="PF00155"/>
    </source>
</evidence>